<evidence type="ECO:0000313" key="2">
    <source>
        <dbReference type="EMBL" id="QIS16561.1"/>
    </source>
</evidence>
<accession>A0A6G9YTY7</accession>
<sequence>MSKVRMVGVAVAAAGILLGGSGLASAAVIPLEPGVEQVAGTGTGGDAGTDAGSSKAVTDIVKALSSGSSGKKTGN</sequence>
<evidence type="ECO:0008006" key="4">
    <source>
        <dbReference type="Google" id="ProtNLM"/>
    </source>
</evidence>
<protein>
    <recommendedName>
        <fullName evidence="4">Secreted protein</fullName>
    </recommendedName>
</protein>
<dbReference type="Proteomes" id="UP000503540">
    <property type="component" value="Chromosome"/>
</dbReference>
<keyword evidence="3" id="KW-1185">Reference proteome</keyword>
<organism evidence="2 3">
    <name type="scientific">Nocardia arthritidis</name>
    <dbReference type="NCBI Taxonomy" id="228602"/>
    <lineage>
        <taxon>Bacteria</taxon>
        <taxon>Bacillati</taxon>
        <taxon>Actinomycetota</taxon>
        <taxon>Actinomycetes</taxon>
        <taxon>Mycobacteriales</taxon>
        <taxon>Nocardiaceae</taxon>
        <taxon>Nocardia</taxon>
    </lineage>
</organism>
<evidence type="ECO:0000313" key="3">
    <source>
        <dbReference type="Proteomes" id="UP000503540"/>
    </source>
</evidence>
<feature type="chain" id="PRO_5026053256" description="Secreted protein" evidence="1">
    <location>
        <begin position="27"/>
        <end position="75"/>
    </location>
</feature>
<reference evidence="2 3" key="1">
    <citation type="journal article" date="2019" name="ACS Chem. Biol.">
        <title>Identification and Mobilization of a Cryptic Antibiotic Biosynthesis Gene Locus from a Human-Pathogenic Nocardia Isolate.</title>
        <authorList>
            <person name="Herisse M."/>
            <person name="Ishida K."/>
            <person name="Porter J.L."/>
            <person name="Howden B."/>
            <person name="Hertweck C."/>
            <person name="Stinear T.P."/>
            <person name="Pidot S.J."/>
        </authorList>
    </citation>
    <scope>NUCLEOTIDE SEQUENCE [LARGE SCALE GENOMIC DNA]</scope>
    <source>
        <strain evidence="2 3">AUSMDU00012717</strain>
    </source>
</reference>
<dbReference type="EMBL" id="CP046172">
    <property type="protein sequence ID" value="QIS16561.1"/>
    <property type="molecule type" value="Genomic_DNA"/>
</dbReference>
<name>A0A6G9YTY7_9NOCA</name>
<dbReference type="AlphaFoldDB" id="A0A6G9YTY7"/>
<keyword evidence="1" id="KW-0732">Signal</keyword>
<dbReference type="KEGG" id="nah:F5544_43790"/>
<feature type="signal peptide" evidence="1">
    <location>
        <begin position="1"/>
        <end position="26"/>
    </location>
</feature>
<dbReference type="RefSeq" id="WP_167478620.1">
    <property type="nucleotide sequence ID" value="NZ_CP046172.1"/>
</dbReference>
<evidence type="ECO:0000256" key="1">
    <source>
        <dbReference type="SAM" id="SignalP"/>
    </source>
</evidence>
<proteinExistence type="predicted"/>
<gene>
    <name evidence="2" type="ORF">F5544_43790</name>
</gene>